<protein>
    <recommendedName>
        <fullName evidence="1">VOC domain-containing protein</fullName>
    </recommendedName>
</protein>
<feature type="domain" description="VOC" evidence="1">
    <location>
        <begin position="2"/>
        <end position="117"/>
    </location>
</feature>
<gene>
    <name evidence="2" type="ORF">GCM10011366_07400</name>
</gene>
<dbReference type="RefSeq" id="WP_188428239.1">
    <property type="nucleotide sequence ID" value="NZ_BAABKH010000002.1"/>
</dbReference>
<dbReference type="Gene3D" id="3.10.180.10">
    <property type="entry name" value="2,3-Dihydroxybiphenyl 1,2-Dioxygenase, domain 1"/>
    <property type="match status" value="2"/>
</dbReference>
<evidence type="ECO:0000313" key="3">
    <source>
        <dbReference type="Proteomes" id="UP000605670"/>
    </source>
</evidence>
<sequence length="241" mass="26217">MRLENIVMQARDPQVTGRFWERALGLTTSDPGTDGLYEGRLAVGEIWIDVCIERVEAPPPPGWRLHLDLLGGDGQAQDEVVERLLGLGARHLDIGQRDVPWVVLADPDGNAFCVMEERDAYRDTGPIAALPLDSADPERDGALYAALTGWVPVVGVAPVSLRHPSLHGPLLELCPEPAPKVRQNRTHLDVRPDPDGPDQQGLVELALSLGASRSTEPWAQGHPWVVMQDTSGNEFCVLGDV</sequence>
<dbReference type="InterPro" id="IPR037523">
    <property type="entry name" value="VOC_core"/>
</dbReference>
<dbReference type="CDD" id="cd06587">
    <property type="entry name" value="VOC"/>
    <property type="match status" value="1"/>
</dbReference>
<organism evidence="2 3">
    <name type="scientific">Ornithinimicrobium tianjinense</name>
    <dbReference type="NCBI Taxonomy" id="1195761"/>
    <lineage>
        <taxon>Bacteria</taxon>
        <taxon>Bacillati</taxon>
        <taxon>Actinomycetota</taxon>
        <taxon>Actinomycetes</taxon>
        <taxon>Micrococcales</taxon>
        <taxon>Ornithinimicrobiaceae</taxon>
        <taxon>Ornithinimicrobium</taxon>
    </lineage>
</organism>
<proteinExistence type="predicted"/>
<dbReference type="EMBL" id="BMEM01000001">
    <property type="protein sequence ID" value="GGF42134.1"/>
    <property type="molecule type" value="Genomic_DNA"/>
</dbReference>
<reference evidence="2" key="2">
    <citation type="submission" date="2020-09" db="EMBL/GenBank/DDBJ databases">
        <authorList>
            <person name="Sun Q."/>
            <person name="Zhou Y."/>
        </authorList>
    </citation>
    <scope>NUCLEOTIDE SEQUENCE</scope>
    <source>
        <strain evidence="2">CGMCC 1.12160</strain>
    </source>
</reference>
<dbReference type="PANTHER" id="PTHR35908:SF1">
    <property type="entry name" value="CONSERVED PROTEIN"/>
    <property type="match status" value="1"/>
</dbReference>
<dbReference type="SUPFAM" id="SSF54593">
    <property type="entry name" value="Glyoxalase/Bleomycin resistance protein/Dihydroxybiphenyl dioxygenase"/>
    <property type="match status" value="1"/>
</dbReference>
<dbReference type="AlphaFoldDB" id="A0A917F4L1"/>
<dbReference type="PANTHER" id="PTHR35908">
    <property type="entry name" value="HYPOTHETICAL FUSION PROTEIN"/>
    <property type="match status" value="1"/>
</dbReference>
<dbReference type="PROSITE" id="PS51819">
    <property type="entry name" value="VOC"/>
    <property type="match status" value="1"/>
</dbReference>
<name>A0A917F4L1_9MICO</name>
<dbReference type="InterPro" id="IPR041581">
    <property type="entry name" value="Glyoxalase_6"/>
</dbReference>
<dbReference type="Proteomes" id="UP000605670">
    <property type="component" value="Unassembled WGS sequence"/>
</dbReference>
<dbReference type="Pfam" id="PF18029">
    <property type="entry name" value="Glyoxalase_6"/>
    <property type="match status" value="2"/>
</dbReference>
<dbReference type="InterPro" id="IPR029068">
    <property type="entry name" value="Glyas_Bleomycin-R_OHBP_Dase"/>
</dbReference>
<evidence type="ECO:0000313" key="2">
    <source>
        <dbReference type="EMBL" id="GGF42134.1"/>
    </source>
</evidence>
<comment type="caution">
    <text evidence="2">The sequence shown here is derived from an EMBL/GenBank/DDBJ whole genome shotgun (WGS) entry which is preliminary data.</text>
</comment>
<accession>A0A917F4L1</accession>
<evidence type="ECO:0000259" key="1">
    <source>
        <dbReference type="PROSITE" id="PS51819"/>
    </source>
</evidence>
<reference evidence="2" key="1">
    <citation type="journal article" date="2014" name="Int. J. Syst. Evol. Microbiol.">
        <title>Complete genome sequence of Corynebacterium casei LMG S-19264T (=DSM 44701T), isolated from a smear-ripened cheese.</title>
        <authorList>
            <consortium name="US DOE Joint Genome Institute (JGI-PGF)"/>
            <person name="Walter F."/>
            <person name="Albersmeier A."/>
            <person name="Kalinowski J."/>
            <person name="Ruckert C."/>
        </authorList>
    </citation>
    <scope>NUCLEOTIDE SEQUENCE</scope>
    <source>
        <strain evidence="2">CGMCC 1.12160</strain>
    </source>
</reference>
<keyword evidence="3" id="KW-1185">Reference proteome</keyword>